<dbReference type="PANTHER" id="PTHR43648">
    <property type="entry name" value="ELECTRON TRANSFER FLAVOPROTEIN BETA SUBUNIT LYSINE METHYLTRANSFERASE"/>
    <property type="match status" value="1"/>
</dbReference>
<comment type="caution">
    <text evidence="3">The sequence shown here is derived from an EMBL/GenBank/DDBJ whole genome shotgun (WGS) entry which is preliminary data.</text>
</comment>
<name>A0A922CQ65_MANSE</name>
<evidence type="ECO:0008006" key="5">
    <source>
        <dbReference type="Google" id="ProtNLM"/>
    </source>
</evidence>
<gene>
    <name evidence="3" type="ORF">O3G_MSEX008565</name>
</gene>
<dbReference type="CDD" id="cd02440">
    <property type="entry name" value="AdoMet_MTases"/>
    <property type="match status" value="1"/>
</dbReference>
<keyword evidence="1" id="KW-0489">Methyltransferase</keyword>
<evidence type="ECO:0000256" key="1">
    <source>
        <dbReference type="ARBA" id="ARBA00022603"/>
    </source>
</evidence>
<sequence length="337" mass="37598">MAEGGMWPGDAATSFYRIVRACATRRACVRDTRFSIAGDSSKSTCIFACEDIASFRLVATCFCATSLSRATSPSSQFTGGVRGELLNSHRHAEMMLRDLSSLIIRHTVVSRRHLTPELALRLITPACPLWTAREDESPFKDPFWAFYWPGGQATARANYCRGDFGINILISINDVKCRFFSYRYILDNGDLIKDRKVLDVGCGCGAGSIAAIRMKAKYVLANDIDPYAIAATNINGKINEVNIETNMDNLIGTKCTEFDTILIGDMFYNEEFAGILFHWLEQLRASGKTVLIGDPGRHGLTHARRDRLQLLAKYDLPKESCDENNGFTDTTLWMLNK</sequence>
<dbReference type="Pfam" id="PF06325">
    <property type="entry name" value="PrmA"/>
    <property type="match status" value="1"/>
</dbReference>
<dbReference type="GO" id="GO:0032259">
    <property type="term" value="P:methylation"/>
    <property type="evidence" value="ECO:0007669"/>
    <property type="project" value="UniProtKB-KW"/>
</dbReference>
<reference evidence="3" key="1">
    <citation type="journal article" date="2016" name="Insect Biochem. Mol. Biol.">
        <title>Multifaceted biological insights from a draft genome sequence of the tobacco hornworm moth, Manduca sexta.</title>
        <authorList>
            <person name="Kanost M.R."/>
            <person name="Arrese E.L."/>
            <person name="Cao X."/>
            <person name="Chen Y.R."/>
            <person name="Chellapilla S."/>
            <person name="Goldsmith M.R."/>
            <person name="Grosse-Wilde E."/>
            <person name="Heckel D.G."/>
            <person name="Herndon N."/>
            <person name="Jiang H."/>
            <person name="Papanicolaou A."/>
            <person name="Qu J."/>
            <person name="Soulages J.L."/>
            <person name="Vogel H."/>
            <person name="Walters J."/>
            <person name="Waterhouse R.M."/>
            <person name="Ahn S.J."/>
            <person name="Almeida F.C."/>
            <person name="An C."/>
            <person name="Aqrawi P."/>
            <person name="Bretschneider A."/>
            <person name="Bryant W.B."/>
            <person name="Bucks S."/>
            <person name="Chao H."/>
            <person name="Chevignon G."/>
            <person name="Christen J.M."/>
            <person name="Clarke D.F."/>
            <person name="Dittmer N.T."/>
            <person name="Ferguson L.C.F."/>
            <person name="Garavelou S."/>
            <person name="Gordon K.H.J."/>
            <person name="Gunaratna R.T."/>
            <person name="Han Y."/>
            <person name="Hauser F."/>
            <person name="He Y."/>
            <person name="Heidel-Fischer H."/>
            <person name="Hirsh A."/>
            <person name="Hu Y."/>
            <person name="Jiang H."/>
            <person name="Kalra D."/>
            <person name="Klinner C."/>
            <person name="Konig C."/>
            <person name="Kovar C."/>
            <person name="Kroll A.R."/>
            <person name="Kuwar S.S."/>
            <person name="Lee S.L."/>
            <person name="Lehman R."/>
            <person name="Li K."/>
            <person name="Li Z."/>
            <person name="Liang H."/>
            <person name="Lovelace S."/>
            <person name="Lu Z."/>
            <person name="Mansfield J.H."/>
            <person name="McCulloch K.J."/>
            <person name="Mathew T."/>
            <person name="Morton B."/>
            <person name="Muzny D.M."/>
            <person name="Neunemann D."/>
            <person name="Ongeri F."/>
            <person name="Pauchet Y."/>
            <person name="Pu L.L."/>
            <person name="Pyrousis I."/>
            <person name="Rao X.J."/>
            <person name="Redding A."/>
            <person name="Roesel C."/>
            <person name="Sanchez-Gracia A."/>
            <person name="Schaack S."/>
            <person name="Shukla A."/>
            <person name="Tetreau G."/>
            <person name="Wang Y."/>
            <person name="Xiong G.H."/>
            <person name="Traut W."/>
            <person name="Walsh T.K."/>
            <person name="Worley K.C."/>
            <person name="Wu D."/>
            <person name="Wu W."/>
            <person name="Wu Y.Q."/>
            <person name="Zhang X."/>
            <person name="Zou Z."/>
            <person name="Zucker H."/>
            <person name="Briscoe A.D."/>
            <person name="Burmester T."/>
            <person name="Clem R.J."/>
            <person name="Feyereisen R."/>
            <person name="Grimmelikhuijzen C.J.P."/>
            <person name="Hamodrakas S.J."/>
            <person name="Hansson B.S."/>
            <person name="Huguet E."/>
            <person name="Jermiin L.S."/>
            <person name="Lan Q."/>
            <person name="Lehman H.K."/>
            <person name="Lorenzen M."/>
            <person name="Merzendorfer H."/>
            <person name="Michalopoulos I."/>
            <person name="Morton D.B."/>
            <person name="Muthukrishnan S."/>
            <person name="Oakeshott J.G."/>
            <person name="Palmer W."/>
            <person name="Park Y."/>
            <person name="Passarelli A.L."/>
            <person name="Rozas J."/>
            <person name="Schwartz L.M."/>
            <person name="Smith W."/>
            <person name="Southgate A."/>
            <person name="Vilcinskas A."/>
            <person name="Vogt R."/>
            <person name="Wang P."/>
            <person name="Werren J."/>
            <person name="Yu X.Q."/>
            <person name="Zhou J.J."/>
            <person name="Brown S.J."/>
            <person name="Scherer S.E."/>
            <person name="Richards S."/>
            <person name="Blissard G.W."/>
        </authorList>
    </citation>
    <scope>NUCLEOTIDE SEQUENCE</scope>
</reference>
<proteinExistence type="predicted"/>
<organism evidence="3 4">
    <name type="scientific">Manduca sexta</name>
    <name type="common">Tobacco hawkmoth</name>
    <name type="synonym">Tobacco hornworm</name>
    <dbReference type="NCBI Taxonomy" id="7130"/>
    <lineage>
        <taxon>Eukaryota</taxon>
        <taxon>Metazoa</taxon>
        <taxon>Ecdysozoa</taxon>
        <taxon>Arthropoda</taxon>
        <taxon>Hexapoda</taxon>
        <taxon>Insecta</taxon>
        <taxon>Pterygota</taxon>
        <taxon>Neoptera</taxon>
        <taxon>Endopterygota</taxon>
        <taxon>Lepidoptera</taxon>
        <taxon>Glossata</taxon>
        <taxon>Ditrysia</taxon>
        <taxon>Bombycoidea</taxon>
        <taxon>Sphingidae</taxon>
        <taxon>Sphinginae</taxon>
        <taxon>Sphingini</taxon>
        <taxon>Manduca</taxon>
    </lineage>
</organism>
<keyword evidence="4" id="KW-1185">Reference proteome</keyword>
<keyword evidence="2" id="KW-0808">Transferase</keyword>
<evidence type="ECO:0000313" key="3">
    <source>
        <dbReference type="EMBL" id="KAG6454219.1"/>
    </source>
</evidence>
<evidence type="ECO:0000313" key="4">
    <source>
        <dbReference type="Proteomes" id="UP000791440"/>
    </source>
</evidence>
<reference evidence="3" key="2">
    <citation type="submission" date="2020-12" db="EMBL/GenBank/DDBJ databases">
        <authorList>
            <person name="Kanost M."/>
        </authorList>
    </citation>
    <scope>NUCLEOTIDE SEQUENCE</scope>
</reference>
<dbReference type="Proteomes" id="UP000791440">
    <property type="component" value="Unassembled WGS sequence"/>
</dbReference>
<evidence type="ECO:0000256" key="2">
    <source>
        <dbReference type="ARBA" id="ARBA00022679"/>
    </source>
</evidence>
<dbReference type="EMBL" id="JH668460">
    <property type="protein sequence ID" value="KAG6454219.1"/>
    <property type="molecule type" value="Genomic_DNA"/>
</dbReference>
<dbReference type="PANTHER" id="PTHR43648:SF1">
    <property type="entry name" value="ELECTRON TRANSFER FLAVOPROTEIN BETA SUBUNIT LYSINE METHYLTRANSFERASE"/>
    <property type="match status" value="1"/>
</dbReference>
<dbReference type="GO" id="GO:0016279">
    <property type="term" value="F:protein-lysine N-methyltransferase activity"/>
    <property type="evidence" value="ECO:0007669"/>
    <property type="project" value="TreeGrafter"/>
</dbReference>
<dbReference type="AlphaFoldDB" id="A0A922CQ65"/>
<protein>
    <recommendedName>
        <fullName evidence="5">Electron transfer flavoprotein beta subunit lysine methyltransferase</fullName>
    </recommendedName>
</protein>
<dbReference type="GO" id="GO:0005759">
    <property type="term" value="C:mitochondrial matrix"/>
    <property type="evidence" value="ECO:0007669"/>
    <property type="project" value="TreeGrafter"/>
</dbReference>
<accession>A0A922CQ65</accession>
<dbReference type="InterPro" id="IPR050078">
    <property type="entry name" value="Ribosomal_L11_MeTrfase_PrmA"/>
</dbReference>